<organism evidence="5 6">
    <name type="scientific">Larkinella punicea</name>
    <dbReference type="NCBI Taxonomy" id="2315727"/>
    <lineage>
        <taxon>Bacteria</taxon>
        <taxon>Pseudomonadati</taxon>
        <taxon>Bacteroidota</taxon>
        <taxon>Cytophagia</taxon>
        <taxon>Cytophagales</taxon>
        <taxon>Spirosomataceae</taxon>
        <taxon>Larkinella</taxon>
    </lineage>
</organism>
<keyword evidence="2" id="KW-0479">Metal-binding</keyword>
<protein>
    <submittedName>
        <fullName evidence="5">Cytochrome c maturation protein CcmE</fullName>
    </submittedName>
</protein>
<dbReference type="Proteomes" id="UP000253383">
    <property type="component" value="Unassembled WGS sequence"/>
</dbReference>
<evidence type="ECO:0000256" key="2">
    <source>
        <dbReference type="ARBA" id="ARBA00022617"/>
    </source>
</evidence>
<evidence type="ECO:0000313" key="5">
    <source>
        <dbReference type="EMBL" id="RCR69557.1"/>
    </source>
</evidence>
<accession>A0A368JPG1</accession>
<sequence length="146" mass="16139">MKKTHILGIVVIALAIGIIISTAGDASSYVTFTQAAELAKSGESDGVHVVGTLTKDAQGKIINMVYQPQVDPNRFEFTLIDTENHLQKVVYNSPKPQDFDRSEQVVVIGSMQGDHFRADKILLKCPSKYQDNKLETKEYEAKTAKL</sequence>
<comment type="subcellular location">
    <subcellularLocation>
        <location evidence="1">Membrane</location>
    </subcellularLocation>
</comment>
<keyword evidence="2" id="KW-0408">Iron</keyword>
<dbReference type="GO" id="GO:0017004">
    <property type="term" value="P:cytochrome complex assembly"/>
    <property type="evidence" value="ECO:0007669"/>
    <property type="project" value="UniProtKB-KW"/>
</dbReference>
<keyword evidence="2" id="KW-0349">Heme</keyword>
<evidence type="ECO:0000256" key="4">
    <source>
        <dbReference type="ARBA" id="ARBA00023136"/>
    </source>
</evidence>
<dbReference type="GO" id="GO:0020037">
    <property type="term" value="F:heme binding"/>
    <property type="evidence" value="ECO:0007669"/>
    <property type="project" value="InterPro"/>
</dbReference>
<dbReference type="OrthoDB" id="1524250at2"/>
<dbReference type="InterPro" id="IPR012340">
    <property type="entry name" value="NA-bd_OB-fold"/>
</dbReference>
<dbReference type="GO" id="GO:0017003">
    <property type="term" value="P:protein-heme linkage"/>
    <property type="evidence" value="ECO:0007669"/>
    <property type="project" value="InterPro"/>
</dbReference>
<dbReference type="GO" id="GO:0005886">
    <property type="term" value="C:plasma membrane"/>
    <property type="evidence" value="ECO:0007669"/>
    <property type="project" value="InterPro"/>
</dbReference>
<name>A0A368JPG1_9BACT</name>
<dbReference type="Gene3D" id="2.40.50.140">
    <property type="entry name" value="Nucleic acid-binding proteins"/>
    <property type="match status" value="1"/>
</dbReference>
<dbReference type="SUPFAM" id="SSF82093">
    <property type="entry name" value="Heme chaperone CcmE"/>
    <property type="match status" value="1"/>
</dbReference>
<comment type="caution">
    <text evidence="5">The sequence shown here is derived from an EMBL/GenBank/DDBJ whole genome shotgun (WGS) entry which is preliminary data.</text>
</comment>
<dbReference type="InterPro" id="IPR036127">
    <property type="entry name" value="CcmE-like_sf"/>
</dbReference>
<dbReference type="InterPro" id="IPR004329">
    <property type="entry name" value="CcmE"/>
</dbReference>
<gene>
    <name evidence="5" type="ORF">DUE52_12000</name>
</gene>
<dbReference type="AlphaFoldDB" id="A0A368JPG1"/>
<dbReference type="EMBL" id="QOWE01000008">
    <property type="protein sequence ID" value="RCR69557.1"/>
    <property type="molecule type" value="Genomic_DNA"/>
</dbReference>
<evidence type="ECO:0000256" key="1">
    <source>
        <dbReference type="ARBA" id="ARBA00004370"/>
    </source>
</evidence>
<dbReference type="Pfam" id="PF03100">
    <property type="entry name" value="CcmE"/>
    <property type="match status" value="1"/>
</dbReference>
<keyword evidence="3" id="KW-0201">Cytochrome c-type biogenesis</keyword>
<keyword evidence="4" id="KW-0472">Membrane</keyword>
<proteinExistence type="predicted"/>
<reference evidence="5 6" key="1">
    <citation type="submission" date="2018-07" db="EMBL/GenBank/DDBJ databases">
        <title>Genome analysis of Larkinella rosea.</title>
        <authorList>
            <person name="Zhou Z."/>
            <person name="Wang G."/>
        </authorList>
    </citation>
    <scope>NUCLEOTIDE SEQUENCE [LARGE SCALE GENOMIC DNA]</scope>
    <source>
        <strain evidence="6">zzj9</strain>
    </source>
</reference>
<dbReference type="RefSeq" id="WP_114406245.1">
    <property type="nucleotide sequence ID" value="NZ_QOWE01000008.1"/>
</dbReference>
<evidence type="ECO:0000313" key="6">
    <source>
        <dbReference type="Proteomes" id="UP000253383"/>
    </source>
</evidence>
<evidence type="ECO:0000256" key="3">
    <source>
        <dbReference type="ARBA" id="ARBA00022748"/>
    </source>
</evidence>
<keyword evidence="6" id="KW-1185">Reference proteome</keyword>